<evidence type="ECO:0000313" key="1">
    <source>
        <dbReference type="EMBL" id="KAI3353969.1"/>
    </source>
</evidence>
<proteinExistence type="predicted"/>
<organism evidence="1 2">
    <name type="scientific">Scortum barcoo</name>
    <name type="common">barcoo grunter</name>
    <dbReference type="NCBI Taxonomy" id="214431"/>
    <lineage>
        <taxon>Eukaryota</taxon>
        <taxon>Metazoa</taxon>
        <taxon>Chordata</taxon>
        <taxon>Craniata</taxon>
        <taxon>Vertebrata</taxon>
        <taxon>Euteleostomi</taxon>
        <taxon>Actinopterygii</taxon>
        <taxon>Neopterygii</taxon>
        <taxon>Teleostei</taxon>
        <taxon>Neoteleostei</taxon>
        <taxon>Acanthomorphata</taxon>
        <taxon>Eupercaria</taxon>
        <taxon>Centrarchiformes</taxon>
        <taxon>Terapontoidei</taxon>
        <taxon>Terapontidae</taxon>
        <taxon>Scortum</taxon>
    </lineage>
</organism>
<protein>
    <submittedName>
        <fullName evidence="1">Uncharacterized protein</fullName>
    </submittedName>
</protein>
<feature type="non-terminal residue" evidence="1">
    <location>
        <position position="1"/>
    </location>
</feature>
<dbReference type="EMBL" id="CM041552">
    <property type="protein sequence ID" value="KAI3353969.1"/>
    <property type="molecule type" value="Genomic_DNA"/>
</dbReference>
<name>A0ACB8VEM4_9TELE</name>
<keyword evidence="2" id="KW-1185">Reference proteome</keyword>
<comment type="caution">
    <text evidence="1">The sequence shown here is derived from an EMBL/GenBank/DDBJ whole genome shotgun (WGS) entry which is preliminary data.</text>
</comment>
<gene>
    <name evidence="1" type="ORF">L3Q82_018465</name>
</gene>
<evidence type="ECO:0000313" key="2">
    <source>
        <dbReference type="Proteomes" id="UP000831701"/>
    </source>
</evidence>
<sequence length="1906" mass="208413">AALDISTRNPQDDFEILLRVGGGTYGEVYKARNKQNGELAAIKVIKMEPEDDFSIIQQEIVIVKSCKHPNIVAYYGSYIRANKLWICMEFCGGGSLQDIYHVTGPLSEPQIAYICREMLQGLDYLHAQKKIHRDIKGANILLNDQGEVKLGPVTKGSPAGVQHALGTGLTYCRQCEPSSCSGRTETEQPLAKAPGPHTRGALPTEYHEGHGRMPSPDPQSTCGLVGQTPINPQAPCGGYRAGPVFHDHDQDENRIVPPESERVDYRPNSPLQYPGVDLPGEAEKRVSQDSPTTSRDLRYSGRISSTPGALPLQGACTNYLSDFGLGDGRVHLRDPSLRFLIGRQVGGIEEILEVFLPPSDNVPSRGQQLPTCTVNSVGRVLLPPSEAPDGLPESLRGLTDSPPPWPHRTPPRPEFLPPGPSGLRLAWPASLTASLTSGVHHRVAATTGTRDLASGPQLRTALASTMEAENMVHSDSMSPASLGICEKLFRRWELKTSLTEGSARRSQQTLTIRLGLPADFGISAQITATLARRMSFIGTPYWMAPEVAAVEIKGGYNELCDIWSVGITAIELAELQPPMFDVHPLRVLFLMSKSGYQPPKLKDKSKWSSMFYNFVKAMLVRNPKKRPSASKMLSHMFLTQQCLNQELTLDLLEKYRHPEKLKSCLVTEDDEMELTLDETFRKMLMLNLFTGGFSVEQIYTRRPVKKDSPDTTLRPSPGLTGISKGPMRDQTDTDSDDDYDDVDIFILPADETPPPLPPKSVCFLFVQPKARTSSEESMAGEDDRARKPCSLYAPSPLLRTSSGTHVRPTPRPRSSRHSDPASLPAQSNENPADLLPPELPPKGIRRRQTPTKDPVECASPVMKKPPVYFKKIFHGCPLKINCSTTWENPATKDKHLILGAEEGIYTLNLNGSEATMELLYPGKCTWVYTINNVLMSVSGKSSQLHSHSLKELYEQARKDQRMVALPTHRLLPRKCAVTCKIPDTKGCKTCSVAGNPQRGCVFLSCALESSVVLLQWYEPMHKFMLIKHFDFPLPNPVRVFEMVEVPQQEYPLVCIGVSRGSSPNLPVVVEYINLNSNTSWFTNAGLEKPCPDVVQVNQLDSSSLLVLMERSVHIVGLEGELRSNRPHETTLSHDVESIVYFEDTLLAVWRHGWQRRAQSLSEVLEEITDPRKIYRLVQSDRMVVLETRQTEDQSGLSNLYVLEIAENYDRGCSLLFPGQSLRFLCGGLKMAGDGGALKDINEIKSQFRTREGFYKLLTLSDSQQRGGLPRGPSAGATLGPGAGPAAIPGGGVGLLQGPGAAASSSNAAASSSPAGFLPPVRVSMVKLQPEDPSEESERVCFNIGRELYFYTYTNIKKAVDLSKPIDKRIYKGTQPTCHDFNQYSATAESVALIVGFSAGQVQYLDPIKKETSKLFNEERLIDKSKVTCLKWLPKSENLFLASHASGHLYLYNVDHPCGTTAPQYSLLRQGEGFAVYACKTKTPRNPLLRWAVGEGGLNEFAFSPDGVHVACVGQDGCLRVFHFDSMELQGVMKSYFGGLLCVSWSPDGKYLATGGEDDLVTVWSFAESRVVARGHGHKSWVNVVAFDPFTTSLEDDEPMELSGSEEDLHQGAPHNSMHFGRVRTSSTLSRLSRHSSKGGGSASVTYRFGSVGQDTQFCLWDLTDDVLYPRLPLSRAFTNTFGPSLSNSGSGGVNSTSGGVGSGGVEGHHHPPNTNTGTSNPPTLPLPLPRSLSRSNSLPHPAVANASKGQGASEGGGGGGGGGGSSSGGNSTPFSIGRFATLSLQERKSDKSGCSGGVEKEHKRYHSLGNISKSNDKINVAPRSNRLDAAKVLGTTLCPRMHEVPLLEPLVCKKIAHERLTVLVFMDDCIITACQEGLICTWARPGKAVRPPLCRQKNIQQHFGCD</sequence>
<reference evidence="1" key="1">
    <citation type="submission" date="2022-04" db="EMBL/GenBank/DDBJ databases">
        <title>Jade perch genome.</title>
        <authorList>
            <person name="Chao B."/>
        </authorList>
    </citation>
    <scope>NUCLEOTIDE SEQUENCE</scope>
    <source>
        <strain evidence="1">CB-2022</strain>
    </source>
</reference>
<accession>A0ACB8VEM4</accession>
<dbReference type="Proteomes" id="UP000831701">
    <property type="component" value="Chromosome 22"/>
</dbReference>